<dbReference type="Proteomes" id="UP000593577">
    <property type="component" value="Unassembled WGS sequence"/>
</dbReference>
<evidence type="ECO:0000313" key="3">
    <source>
        <dbReference type="Proteomes" id="UP000593577"/>
    </source>
</evidence>
<gene>
    <name evidence="2" type="ORF">Goari_024244</name>
</gene>
<feature type="transmembrane region" description="Helical" evidence="1">
    <location>
        <begin position="6"/>
        <end position="29"/>
    </location>
</feature>
<sequence>MALGLSSIFVIMIFAISFTNLAPVLLVLARKPCRLFTIFNFGDSNSDIEGLSAAFGAPAGRYTDDRFLIDFIETSLLSSLQFGLKMDGSLLSILA</sequence>
<organism evidence="2 3">
    <name type="scientific">Gossypium aridum</name>
    <name type="common">American cotton</name>
    <name type="synonym">Erioxylum aridum</name>
    <dbReference type="NCBI Taxonomy" id="34290"/>
    <lineage>
        <taxon>Eukaryota</taxon>
        <taxon>Viridiplantae</taxon>
        <taxon>Streptophyta</taxon>
        <taxon>Embryophyta</taxon>
        <taxon>Tracheophyta</taxon>
        <taxon>Spermatophyta</taxon>
        <taxon>Magnoliopsida</taxon>
        <taxon>eudicotyledons</taxon>
        <taxon>Gunneridae</taxon>
        <taxon>Pentapetalae</taxon>
        <taxon>rosids</taxon>
        <taxon>malvids</taxon>
        <taxon>Malvales</taxon>
        <taxon>Malvaceae</taxon>
        <taxon>Malvoideae</taxon>
        <taxon>Gossypium</taxon>
    </lineage>
</organism>
<dbReference type="EMBL" id="JABFAA010000005">
    <property type="protein sequence ID" value="MBA0682532.1"/>
    <property type="molecule type" value="Genomic_DNA"/>
</dbReference>
<reference evidence="2 3" key="1">
    <citation type="journal article" date="2019" name="Genome Biol. Evol.">
        <title>Insights into the evolution of the New World diploid cottons (Gossypium, subgenus Houzingenia) based on genome sequencing.</title>
        <authorList>
            <person name="Grover C.E."/>
            <person name="Arick M.A. 2nd"/>
            <person name="Thrash A."/>
            <person name="Conover J.L."/>
            <person name="Sanders W.S."/>
            <person name="Peterson D.G."/>
            <person name="Frelichowski J.E."/>
            <person name="Scheffler J.A."/>
            <person name="Scheffler B.E."/>
            <person name="Wendel J.F."/>
        </authorList>
    </citation>
    <scope>NUCLEOTIDE SEQUENCE [LARGE SCALE GENOMIC DNA]</scope>
    <source>
        <strain evidence="2">185</strain>
        <tissue evidence="2">Leaf</tissue>
    </source>
</reference>
<dbReference type="AlphaFoldDB" id="A0A7J8X5P1"/>
<evidence type="ECO:0000256" key="1">
    <source>
        <dbReference type="SAM" id="Phobius"/>
    </source>
</evidence>
<comment type="caution">
    <text evidence="2">The sequence shown here is derived from an EMBL/GenBank/DDBJ whole genome shotgun (WGS) entry which is preliminary data.</text>
</comment>
<accession>A0A7J8X5P1</accession>
<keyword evidence="1" id="KW-0812">Transmembrane</keyword>
<evidence type="ECO:0000313" key="2">
    <source>
        <dbReference type="EMBL" id="MBA0682532.1"/>
    </source>
</evidence>
<keyword evidence="3" id="KW-1185">Reference proteome</keyword>
<proteinExistence type="predicted"/>
<protein>
    <submittedName>
        <fullName evidence="2">Uncharacterized protein</fullName>
    </submittedName>
</protein>
<name>A0A7J8X5P1_GOSAI</name>
<keyword evidence="1" id="KW-0472">Membrane</keyword>
<keyword evidence="1" id="KW-1133">Transmembrane helix</keyword>